<dbReference type="SUPFAM" id="SSF117281">
    <property type="entry name" value="Kelch motif"/>
    <property type="match status" value="1"/>
</dbReference>
<dbReference type="InterPro" id="IPR057499">
    <property type="entry name" value="Kelch_FKB95"/>
</dbReference>
<comment type="caution">
    <text evidence="3">The sequence shown here is derived from an EMBL/GenBank/DDBJ whole genome shotgun (WGS) entry which is preliminary data.</text>
</comment>
<dbReference type="InterPro" id="IPR036047">
    <property type="entry name" value="F-box-like_dom_sf"/>
</dbReference>
<dbReference type="PROSITE" id="PS50181">
    <property type="entry name" value="FBOX"/>
    <property type="match status" value="1"/>
</dbReference>
<sequence>MIRPNVDYHIKHLNIRPPPSSGNSIFINVDTLSDGDIQLVPSVFIHISLCSLSLPYIRDLIQGQLTRRGWLGPEISTAATHLGFSPSELLQDPPVTHRWLSDYLAPHISDLATELGYGRNGFCLSIVVKIITQSPFKYKMLSRMVQQGKTNTEELKSSQKETESCSICLDNLVSDDGSSSKRGVPTRITSSNVFQDGAKPNQQETMTKPQPLSLSSLPDEILENILARLSKWNYPNLSLVSKRFLFLLSSPQLYTTRSHIGTTEPCLYFCLDDLLSIPHPKWFTLWMRPADETLEDEDEILEDYSLVSVPSGRHHLKHVPYSSTVAVGSDIYVIGGPYKGPPSSLVCIFDGRSHTWREGPNMLVAREKAYAFHIDGKIYVMEEDRKDDNWMEVLDIKTQTWSRLLGHGATEFRDDWFLVNVFRGQIYVIAATENFGYDPKEGTWEVVETHECYGHIDSWCEIEDVMFCFTNSGYCMWYDTKSREWREVKGSDMEVLRDTSEHSLAWGCVVETVNHGGKLLVIWVPKYKTKEKRRIWCGKIALEKRHEGEIWGKMEWVNEVLTVTNSFNFLSCVLIMI</sequence>
<protein>
    <recommendedName>
        <fullName evidence="2">F-box domain-containing protein</fullName>
    </recommendedName>
</protein>
<dbReference type="PANTHER" id="PTHR24414">
    <property type="entry name" value="F-BOX/KELCH-REPEAT PROTEIN SKIP4"/>
    <property type="match status" value="1"/>
</dbReference>
<gene>
    <name evidence="3" type="ORF">HID58_010611</name>
</gene>
<accession>A0ABQ8DW29</accession>
<feature type="region of interest" description="Disordered" evidence="1">
    <location>
        <begin position="176"/>
        <end position="212"/>
    </location>
</feature>
<dbReference type="InterPro" id="IPR001810">
    <property type="entry name" value="F-box_dom"/>
</dbReference>
<evidence type="ECO:0000313" key="4">
    <source>
        <dbReference type="Proteomes" id="UP000824890"/>
    </source>
</evidence>
<dbReference type="SMART" id="SM00256">
    <property type="entry name" value="FBOX"/>
    <property type="match status" value="1"/>
</dbReference>
<feature type="domain" description="F-box" evidence="2">
    <location>
        <begin position="211"/>
        <end position="257"/>
    </location>
</feature>
<evidence type="ECO:0000256" key="1">
    <source>
        <dbReference type="SAM" id="MobiDB-lite"/>
    </source>
</evidence>
<dbReference type="Proteomes" id="UP000824890">
    <property type="component" value="Unassembled WGS sequence"/>
</dbReference>
<evidence type="ECO:0000313" key="3">
    <source>
        <dbReference type="EMBL" id="KAH0933494.1"/>
    </source>
</evidence>
<keyword evidence="4" id="KW-1185">Reference proteome</keyword>
<reference evidence="3 4" key="1">
    <citation type="submission" date="2021-05" db="EMBL/GenBank/DDBJ databases">
        <title>Genome Assembly of Synthetic Allotetraploid Brassica napus Reveals Homoeologous Exchanges between Subgenomes.</title>
        <authorList>
            <person name="Davis J.T."/>
        </authorList>
    </citation>
    <scope>NUCLEOTIDE SEQUENCE [LARGE SCALE GENOMIC DNA]</scope>
    <source>
        <strain evidence="4">cv. Da-Ae</strain>
        <tissue evidence="3">Seedling</tissue>
    </source>
</reference>
<dbReference type="Pfam" id="PF25210">
    <property type="entry name" value="Kelch_FKB95"/>
    <property type="match status" value="1"/>
</dbReference>
<dbReference type="PANTHER" id="PTHR24414:SF138">
    <property type="entry name" value="F-BOX DOMAIN-CONTAINING PROTEIN"/>
    <property type="match status" value="1"/>
</dbReference>
<dbReference type="Pfam" id="PF00646">
    <property type="entry name" value="F-box"/>
    <property type="match status" value="1"/>
</dbReference>
<dbReference type="InterPro" id="IPR015915">
    <property type="entry name" value="Kelch-typ_b-propeller"/>
</dbReference>
<dbReference type="Gene3D" id="2.120.10.80">
    <property type="entry name" value="Kelch-type beta propeller"/>
    <property type="match status" value="1"/>
</dbReference>
<dbReference type="SUPFAM" id="SSF81383">
    <property type="entry name" value="F-box domain"/>
    <property type="match status" value="1"/>
</dbReference>
<dbReference type="InterPro" id="IPR050354">
    <property type="entry name" value="F-box/kelch-repeat_ARATH"/>
</dbReference>
<dbReference type="Gene3D" id="1.20.1280.50">
    <property type="match status" value="1"/>
</dbReference>
<dbReference type="EMBL" id="JAGKQM010000003">
    <property type="protein sequence ID" value="KAH0933494.1"/>
    <property type="molecule type" value="Genomic_DNA"/>
</dbReference>
<name>A0ABQ8DW29_BRANA</name>
<dbReference type="CDD" id="cd22152">
    <property type="entry name" value="F-box_AtAFR-like"/>
    <property type="match status" value="1"/>
</dbReference>
<proteinExistence type="predicted"/>
<evidence type="ECO:0000259" key="2">
    <source>
        <dbReference type="PROSITE" id="PS50181"/>
    </source>
</evidence>
<organism evidence="3 4">
    <name type="scientific">Brassica napus</name>
    <name type="common">Rape</name>
    <dbReference type="NCBI Taxonomy" id="3708"/>
    <lineage>
        <taxon>Eukaryota</taxon>
        <taxon>Viridiplantae</taxon>
        <taxon>Streptophyta</taxon>
        <taxon>Embryophyta</taxon>
        <taxon>Tracheophyta</taxon>
        <taxon>Spermatophyta</taxon>
        <taxon>Magnoliopsida</taxon>
        <taxon>eudicotyledons</taxon>
        <taxon>Gunneridae</taxon>
        <taxon>Pentapetalae</taxon>
        <taxon>rosids</taxon>
        <taxon>malvids</taxon>
        <taxon>Brassicales</taxon>
        <taxon>Brassicaceae</taxon>
        <taxon>Brassiceae</taxon>
        <taxon>Brassica</taxon>
    </lineage>
</organism>